<dbReference type="RefSeq" id="XP_017775252.1">
    <property type="nucleotide sequence ID" value="XM_017919763.1"/>
</dbReference>
<accession>A0ABM1ML02</accession>
<keyword evidence="1" id="KW-1133">Transmembrane helix</keyword>
<keyword evidence="1" id="KW-0812">Transmembrane</keyword>
<gene>
    <name evidence="3" type="primary">LOC108561692</name>
</gene>
<evidence type="ECO:0000256" key="1">
    <source>
        <dbReference type="SAM" id="Phobius"/>
    </source>
</evidence>
<name>A0ABM1ML02_NICVS</name>
<keyword evidence="2" id="KW-1185">Reference proteome</keyword>
<dbReference type="Proteomes" id="UP000695000">
    <property type="component" value="Unplaced"/>
</dbReference>
<sequence length="140" mass="16103">MFFNPNHLKYLDISQNCIEKLNLKLMKQLHISIGILNENCMFNTYTIVISQRTLYIIGAVILVTILIGIIHSRRFVKCSRQNSETSKAADYDRISGAIVNDIDTGYIEPTNVYEEINSIFSARESSNYMTPRSTARRYNL</sequence>
<evidence type="ECO:0000313" key="3">
    <source>
        <dbReference type="RefSeq" id="XP_017775252.1"/>
    </source>
</evidence>
<keyword evidence="1" id="KW-0472">Membrane</keyword>
<evidence type="ECO:0000313" key="2">
    <source>
        <dbReference type="Proteomes" id="UP000695000"/>
    </source>
</evidence>
<reference evidence="3" key="1">
    <citation type="submission" date="2025-08" db="UniProtKB">
        <authorList>
            <consortium name="RefSeq"/>
        </authorList>
    </citation>
    <scope>IDENTIFICATION</scope>
    <source>
        <tissue evidence="3">Whole Larva</tissue>
    </source>
</reference>
<feature type="transmembrane region" description="Helical" evidence="1">
    <location>
        <begin position="53"/>
        <end position="70"/>
    </location>
</feature>
<proteinExistence type="predicted"/>
<dbReference type="GeneID" id="108561692"/>
<protein>
    <submittedName>
        <fullName evidence="3">Uncharacterized protein LOC108561692</fullName>
    </submittedName>
</protein>
<organism evidence="2 3">
    <name type="scientific">Nicrophorus vespilloides</name>
    <name type="common">Boreal carrion beetle</name>
    <dbReference type="NCBI Taxonomy" id="110193"/>
    <lineage>
        <taxon>Eukaryota</taxon>
        <taxon>Metazoa</taxon>
        <taxon>Ecdysozoa</taxon>
        <taxon>Arthropoda</taxon>
        <taxon>Hexapoda</taxon>
        <taxon>Insecta</taxon>
        <taxon>Pterygota</taxon>
        <taxon>Neoptera</taxon>
        <taxon>Endopterygota</taxon>
        <taxon>Coleoptera</taxon>
        <taxon>Polyphaga</taxon>
        <taxon>Staphyliniformia</taxon>
        <taxon>Silphidae</taxon>
        <taxon>Nicrophorinae</taxon>
        <taxon>Nicrophorus</taxon>
    </lineage>
</organism>